<feature type="domain" description="SAM" evidence="13">
    <location>
        <begin position="19"/>
        <end position="82"/>
    </location>
</feature>
<keyword evidence="6" id="KW-0418">Kinase</keyword>
<dbReference type="PROSITE" id="PS50105">
    <property type="entry name" value="SAM_DOMAIN"/>
    <property type="match status" value="1"/>
</dbReference>
<keyword evidence="15" id="KW-1185">Reference proteome</keyword>
<evidence type="ECO:0000313" key="15">
    <source>
        <dbReference type="Proteomes" id="UP001204833"/>
    </source>
</evidence>
<dbReference type="RefSeq" id="XP_051606987.1">
    <property type="nucleotide sequence ID" value="XM_051753961.1"/>
</dbReference>
<accession>A0AAD5BAY5</accession>
<dbReference type="EC" id="2.7.11.25" evidence="2"/>
<dbReference type="Proteomes" id="UP001204833">
    <property type="component" value="Unassembled WGS sequence"/>
</dbReference>
<dbReference type="SUPFAM" id="SSF47769">
    <property type="entry name" value="SAM/Pointed domain"/>
    <property type="match status" value="1"/>
</dbReference>
<dbReference type="SMART" id="SM01304">
    <property type="entry name" value="Ras_bdg_2"/>
    <property type="match status" value="1"/>
</dbReference>
<evidence type="ECO:0000313" key="14">
    <source>
        <dbReference type="EMBL" id="KAI5949940.1"/>
    </source>
</evidence>
<dbReference type="SUPFAM" id="SSF56112">
    <property type="entry name" value="Protein kinase-like (PK-like)"/>
    <property type="match status" value="1"/>
</dbReference>
<dbReference type="Pfam" id="PF14847">
    <property type="entry name" value="Ras_bdg_2"/>
    <property type="match status" value="1"/>
</dbReference>
<dbReference type="GO" id="GO:0030447">
    <property type="term" value="P:filamentous growth"/>
    <property type="evidence" value="ECO:0007669"/>
    <property type="project" value="UniProtKB-ARBA"/>
</dbReference>
<dbReference type="GeneID" id="76152494"/>
<dbReference type="Gene3D" id="3.30.200.20">
    <property type="entry name" value="Phosphorylase Kinase, domain 1"/>
    <property type="match status" value="1"/>
</dbReference>
<evidence type="ECO:0000256" key="1">
    <source>
        <dbReference type="ARBA" id="ARBA00006529"/>
    </source>
</evidence>
<comment type="catalytic activity">
    <reaction evidence="9">
        <text>L-seryl-[protein] + ATP = O-phospho-L-seryl-[protein] + ADP + H(+)</text>
        <dbReference type="Rhea" id="RHEA:17989"/>
        <dbReference type="Rhea" id="RHEA-COMP:9863"/>
        <dbReference type="Rhea" id="RHEA-COMP:11604"/>
        <dbReference type="ChEBI" id="CHEBI:15378"/>
        <dbReference type="ChEBI" id="CHEBI:29999"/>
        <dbReference type="ChEBI" id="CHEBI:30616"/>
        <dbReference type="ChEBI" id="CHEBI:83421"/>
        <dbReference type="ChEBI" id="CHEBI:456216"/>
        <dbReference type="EC" id="2.7.11.25"/>
    </reaction>
</comment>
<feature type="compositionally biased region" description="Polar residues" evidence="11">
    <location>
        <begin position="637"/>
        <end position="652"/>
    </location>
</feature>
<dbReference type="Pfam" id="PF00069">
    <property type="entry name" value="Pkinase"/>
    <property type="match status" value="1"/>
</dbReference>
<feature type="region of interest" description="Disordered" evidence="11">
    <location>
        <begin position="143"/>
        <end position="170"/>
    </location>
</feature>
<dbReference type="EMBL" id="JAIHNG010000161">
    <property type="protein sequence ID" value="KAI5949940.1"/>
    <property type="molecule type" value="Genomic_DNA"/>
</dbReference>
<proteinExistence type="inferred from homology"/>
<sequence length="905" mass="100884">MSTPVIESNEEPNHTIEKTEIKELKAWLAKSNCQHLLPKFIDNGITTELLPELDSFSLKEIGINKLGDRLRLEIAINALKVENLKSYIDINELYKRLNLVMNTATPTTGNDIYNLSSTNLARSNSDATLPQLSSLNLNSLNNQEVPSSQSSRLQSQLQLQQPPTPNKDSKKTITFILQDGSTKRVNITGCFNAQAIKRKIAKKLGFKSHSNQFDTYIQSPDNEFRDKGVHGADSSVLLLYDVELVTICYSPDRMEKHRIILVPKGETPTRAAINASEAIMSKYEGTNLAHEQRKGDSSLLNDHARPNMRNFFGQRPPSELISSNLAEYFPDTKQRDLEKTVRNSVRHSVRLSRRLNLPVGTFSSSSVALNPRASMMSNSTGWLSHRALSISSGEQSGFGLAGIRREQLPHRTVGDIMVHNISAIDEAVVNSDTASMFSKPTSQVQNYRHYSPVLGGNNAVGSPPMNSQLSKVSSYHQDAQSVVSNVSASALHRISYFHPELEAEDGDSDEVGRAVENHRHSTIQLLDSTASDDELEEIDDTAIGDDLATTGFDSGVPDNWLKGAKIGSGSFGTVYLGMNPYTGELMAVKQIPLHGSPNKLKDQIQKSSQRANVPDNKDKYQHRESAIFRKNKGLEPTSKTSTPGSNHSQQDLNADYFAPPPLPHKDQSTPTPVSQKIADQEREMMLLKDLNHENIVRYFGSSSDENYLNIFLEYVPGGSVQTMLNSYGPFEEPLIRNFIRQVLIGLNYLHGEDIIHRDIKGANILIDIKGTVKIGDFGISKKVSTIDEEDENLKKNGKRASLQGSVYWMAPEVVKQTTYTKKADIWSVGSLIVEMFTGKHPYPDLSQMQALFKIGNHIPPTIPEWCTEEARIFLEKTFELHYTRRPHASELLNDTFLNALIMSKQ</sequence>
<dbReference type="PANTHER" id="PTHR11584">
    <property type="entry name" value="SERINE/THREONINE PROTEIN KINASE"/>
    <property type="match status" value="1"/>
</dbReference>
<protein>
    <recommendedName>
        <fullName evidence="2">mitogen-activated protein kinase kinase kinase</fullName>
        <ecNumber evidence="2">2.7.11.25</ecNumber>
    </recommendedName>
</protein>
<dbReference type="Gene3D" id="3.10.20.90">
    <property type="entry name" value="Phosphatidylinositol 3-kinase Catalytic Subunit, Chain A, domain 1"/>
    <property type="match status" value="1"/>
</dbReference>
<dbReference type="InterPro" id="IPR008271">
    <property type="entry name" value="Ser/Thr_kinase_AS"/>
</dbReference>
<dbReference type="SMART" id="SM00220">
    <property type="entry name" value="S_TKc"/>
    <property type="match status" value="1"/>
</dbReference>
<evidence type="ECO:0000256" key="11">
    <source>
        <dbReference type="SAM" id="MobiDB-lite"/>
    </source>
</evidence>
<name>A0AAD5BAY5_9ASCO</name>
<reference evidence="14 15" key="1">
    <citation type="journal article" date="2022" name="DNA Res.">
        <title>Genome analysis of five recently described species of the CUG-Ser clade uncovers Candida theae as a new hybrid lineage with pathogenic potential in the Candida parapsilosis species complex.</title>
        <authorList>
            <person name="Mixao V."/>
            <person name="Del Olmo V."/>
            <person name="Hegedusova E."/>
            <person name="Saus E."/>
            <person name="Pryszcz L."/>
            <person name="Cillingova A."/>
            <person name="Nosek J."/>
            <person name="Gabaldon T."/>
        </authorList>
    </citation>
    <scope>NUCLEOTIDE SEQUENCE [LARGE SCALE GENOMIC DNA]</scope>
    <source>
        <strain evidence="14 15">CBS 12239</strain>
    </source>
</reference>
<dbReference type="Gene3D" id="1.10.150.50">
    <property type="entry name" value="Transcription Factor, Ets-1"/>
    <property type="match status" value="1"/>
</dbReference>
<dbReference type="GO" id="GO:0005524">
    <property type="term" value="F:ATP binding"/>
    <property type="evidence" value="ECO:0007669"/>
    <property type="project" value="UniProtKB-UniRule"/>
</dbReference>
<organism evidence="14 15">
    <name type="scientific">Candida theae</name>
    <dbReference type="NCBI Taxonomy" id="1198502"/>
    <lineage>
        <taxon>Eukaryota</taxon>
        <taxon>Fungi</taxon>
        <taxon>Dikarya</taxon>
        <taxon>Ascomycota</taxon>
        <taxon>Saccharomycotina</taxon>
        <taxon>Pichiomycetes</taxon>
        <taxon>Debaryomycetaceae</taxon>
        <taxon>Candida/Lodderomyces clade</taxon>
        <taxon>Candida</taxon>
    </lineage>
</organism>
<keyword evidence="3" id="KW-0723">Serine/threonine-protein kinase</keyword>
<feature type="binding site" evidence="10">
    <location>
        <position position="589"/>
    </location>
    <ligand>
        <name>ATP</name>
        <dbReference type="ChEBI" id="CHEBI:30616"/>
    </ligand>
</feature>
<evidence type="ECO:0000256" key="6">
    <source>
        <dbReference type="ARBA" id="ARBA00022777"/>
    </source>
</evidence>
<evidence type="ECO:0000256" key="9">
    <source>
        <dbReference type="ARBA" id="ARBA00048329"/>
    </source>
</evidence>
<dbReference type="PANTHER" id="PTHR11584:SF369">
    <property type="entry name" value="MITOGEN-ACTIVATED PROTEIN KINASE KINASE KINASE 19-RELATED"/>
    <property type="match status" value="1"/>
</dbReference>
<dbReference type="InterPro" id="IPR011009">
    <property type="entry name" value="Kinase-like_dom_sf"/>
</dbReference>
<evidence type="ECO:0000256" key="5">
    <source>
        <dbReference type="ARBA" id="ARBA00022741"/>
    </source>
</evidence>
<dbReference type="InterPro" id="IPR017441">
    <property type="entry name" value="Protein_kinase_ATP_BS"/>
</dbReference>
<feature type="compositionally biased region" description="Low complexity" evidence="11">
    <location>
        <begin position="143"/>
        <end position="161"/>
    </location>
</feature>
<evidence type="ECO:0000256" key="3">
    <source>
        <dbReference type="ARBA" id="ARBA00022527"/>
    </source>
</evidence>
<dbReference type="InterPro" id="IPR013761">
    <property type="entry name" value="SAM/pointed_sf"/>
</dbReference>
<evidence type="ECO:0000259" key="13">
    <source>
        <dbReference type="PROSITE" id="PS50105"/>
    </source>
</evidence>
<feature type="domain" description="Protein kinase" evidence="12">
    <location>
        <begin position="560"/>
        <end position="897"/>
    </location>
</feature>
<evidence type="ECO:0000256" key="4">
    <source>
        <dbReference type="ARBA" id="ARBA00022679"/>
    </source>
</evidence>
<dbReference type="GO" id="GO:0004709">
    <property type="term" value="F:MAP kinase kinase kinase activity"/>
    <property type="evidence" value="ECO:0007669"/>
    <property type="project" value="UniProtKB-EC"/>
</dbReference>
<keyword evidence="4" id="KW-0808">Transferase</keyword>
<feature type="region of interest" description="Disordered" evidence="11">
    <location>
        <begin position="596"/>
        <end position="672"/>
    </location>
</feature>
<dbReference type="InterPro" id="IPR000719">
    <property type="entry name" value="Prot_kinase_dom"/>
</dbReference>
<dbReference type="InterPro" id="IPR001660">
    <property type="entry name" value="SAM"/>
</dbReference>
<comment type="caution">
    <text evidence="14">The sequence shown here is derived from an EMBL/GenBank/DDBJ whole genome shotgun (WGS) entry which is preliminary data.</text>
</comment>
<feature type="compositionally biased region" description="Basic and acidic residues" evidence="11">
    <location>
        <begin position="615"/>
        <end position="627"/>
    </location>
</feature>
<dbReference type="InterPro" id="IPR029458">
    <property type="entry name" value="Ras-bd_By2"/>
</dbReference>
<evidence type="ECO:0000256" key="7">
    <source>
        <dbReference type="ARBA" id="ARBA00022840"/>
    </source>
</evidence>
<evidence type="ECO:0000256" key="8">
    <source>
        <dbReference type="ARBA" id="ARBA00047559"/>
    </source>
</evidence>
<evidence type="ECO:0000256" key="2">
    <source>
        <dbReference type="ARBA" id="ARBA00012406"/>
    </source>
</evidence>
<dbReference type="Gene3D" id="1.10.510.10">
    <property type="entry name" value="Transferase(Phosphotransferase) domain 1"/>
    <property type="match status" value="1"/>
</dbReference>
<keyword evidence="7 10" id="KW-0067">ATP-binding</keyword>
<comment type="similarity">
    <text evidence="1">Belongs to the protein kinase superfamily. STE Ser/Thr protein kinase family. MAP kinase kinase kinase subfamily.</text>
</comment>
<dbReference type="SMART" id="SM00454">
    <property type="entry name" value="SAM"/>
    <property type="match status" value="1"/>
</dbReference>
<comment type="catalytic activity">
    <reaction evidence="8">
        <text>L-threonyl-[protein] + ATP = O-phospho-L-threonyl-[protein] + ADP + H(+)</text>
        <dbReference type="Rhea" id="RHEA:46608"/>
        <dbReference type="Rhea" id="RHEA-COMP:11060"/>
        <dbReference type="Rhea" id="RHEA-COMP:11605"/>
        <dbReference type="ChEBI" id="CHEBI:15378"/>
        <dbReference type="ChEBI" id="CHEBI:30013"/>
        <dbReference type="ChEBI" id="CHEBI:30616"/>
        <dbReference type="ChEBI" id="CHEBI:61977"/>
        <dbReference type="ChEBI" id="CHEBI:456216"/>
        <dbReference type="EC" id="2.7.11.25"/>
    </reaction>
</comment>
<evidence type="ECO:0000256" key="10">
    <source>
        <dbReference type="PROSITE-ProRule" id="PRU10141"/>
    </source>
</evidence>
<dbReference type="Pfam" id="PF07647">
    <property type="entry name" value="SAM_2"/>
    <property type="match status" value="1"/>
</dbReference>
<evidence type="ECO:0000259" key="12">
    <source>
        <dbReference type="PROSITE" id="PS50011"/>
    </source>
</evidence>
<dbReference type="AlphaFoldDB" id="A0AAD5BAY5"/>
<keyword evidence="5 10" id="KW-0547">Nucleotide-binding</keyword>
<dbReference type="PROSITE" id="PS00107">
    <property type="entry name" value="PROTEIN_KINASE_ATP"/>
    <property type="match status" value="1"/>
</dbReference>
<gene>
    <name evidence="14" type="ORF">KGF57_004450</name>
</gene>
<dbReference type="PROSITE" id="PS50011">
    <property type="entry name" value="PROTEIN_KINASE_DOM"/>
    <property type="match status" value="1"/>
</dbReference>
<dbReference type="PROSITE" id="PS00108">
    <property type="entry name" value="PROTEIN_KINASE_ST"/>
    <property type="match status" value="1"/>
</dbReference>
<dbReference type="CDD" id="cd09534">
    <property type="entry name" value="SAM_Ste11_fungal"/>
    <property type="match status" value="1"/>
</dbReference>